<keyword evidence="2" id="KW-1185">Reference proteome</keyword>
<dbReference type="Proteomes" id="UP001152888">
    <property type="component" value="Unassembled WGS sequence"/>
</dbReference>
<feature type="non-terminal residue" evidence="1">
    <location>
        <position position="1"/>
    </location>
</feature>
<organism evidence="1 2">
    <name type="scientific">Acanthoscelides obtectus</name>
    <name type="common">Bean weevil</name>
    <name type="synonym">Bruchus obtectus</name>
    <dbReference type="NCBI Taxonomy" id="200917"/>
    <lineage>
        <taxon>Eukaryota</taxon>
        <taxon>Metazoa</taxon>
        <taxon>Ecdysozoa</taxon>
        <taxon>Arthropoda</taxon>
        <taxon>Hexapoda</taxon>
        <taxon>Insecta</taxon>
        <taxon>Pterygota</taxon>
        <taxon>Neoptera</taxon>
        <taxon>Endopterygota</taxon>
        <taxon>Coleoptera</taxon>
        <taxon>Polyphaga</taxon>
        <taxon>Cucujiformia</taxon>
        <taxon>Chrysomeloidea</taxon>
        <taxon>Chrysomelidae</taxon>
        <taxon>Bruchinae</taxon>
        <taxon>Bruchini</taxon>
        <taxon>Acanthoscelides</taxon>
    </lineage>
</organism>
<dbReference type="InterPro" id="IPR012337">
    <property type="entry name" value="RNaseH-like_sf"/>
</dbReference>
<comment type="caution">
    <text evidence="1">The sequence shown here is derived from an EMBL/GenBank/DDBJ whole genome shotgun (WGS) entry which is preliminary data.</text>
</comment>
<evidence type="ECO:0000313" key="2">
    <source>
        <dbReference type="Proteomes" id="UP001152888"/>
    </source>
</evidence>
<reference evidence="1" key="1">
    <citation type="submission" date="2022-03" db="EMBL/GenBank/DDBJ databases">
        <authorList>
            <person name="Sayadi A."/>
        </authorList>
    </citation>
    <scope>NUCLEOTIDE SEQUENCE</scope>
</reference>
<proteinExistence type="predicted"/>
<dbReference type="PANTHER" id="PTHR45749">
    <property type="match status" value="1"/>
</dbReference>
<sequence>TSKEIQNDLLDCILGVCHEEIIKQINRPSYLAIIADETTDISGKTQLVTIFRYVFNGEPVERFWNYMNPEKCDADTLTRHILSVVDPLVGNFPNKLISQSYDGAAVMSGHNARVQATIKQKYPFAHYVHCYAHQLNLIMSQDASANAQVRVFFGDLKDIPGFFNNPPQRLEVLNRVVGNQFHKEQQLVGILI</sequence>
<protein>
    <recommendedName>
        <fullName evidence="3">DUF4371 domain-containing protein</fullName>
    </recommendedName>
</protein>
<name>A0A9P0VTV5_ACAOB</name>
<dbReference type="SUPFAM" id="SSF53098">
    <property type="entry name" value="Ribonuclease H-like"/>
    <property type="match status" value="1"/>
</dbReference>
<dbReference type="AlphaFoldDB" id="A0A9P0VTV5"/>
<evidence type="ECO:0008006" key="3">
    <source>
        <dbReference type="Google" id="ProtNLM"/>
    </source>
</evidence>
<accession>A0A9P0VTV5</accession>
<evidence type="ECO:0000313" key="1">
    <source>
        <dbReference type="EMBL" id="CAH2019696.1"/>
    </source>
</evidence>
<gene>
    <name evidence="1" type="ORF">ACAOBT_LOCUS37333</name>
</gene>
<dbReference type="EMBL" id="CAKOFQ010010451">
    <property type="protein sequence ID" value="CAH2019696.1"/>
    <property type="molecule type" value="Genomic_DNA"/>
</dbReference>
<dbReference type="PANTHER" id="PTHR45749:SF28">
    <property type="entry name" value="ZINC FINGER MYM-TYPE PROTEIN 1-LIKE-RELATED"/>
    <property type="match status" value="1"/>
</dbReference>
<dbReference type="OrthoDB" id="10063284at2759"/>